<proteinExistence type="predicted"/>
<sequence length="286" mass="29782">MGRIVGVVWVLGLLGGMPGATARAEMGSLIGGVLLGASVMRGEAEDGASGAAGATPVGPLRGGAWALGHRARPLQLSEGAMSGEALEDVMAAVVRELGPSLFGGRAEGTLFAPVLRWDGGDGLALIGRIPAEKLRHLIATAEAGSKGYDAVHHGAATGTPRRPTQMSLAQIRQWIAATPGQNHAIGRYQIIPKTLEHIVDALGISGDAVFSPRLQDRMADFLLEQAGYSAFLGGDLSRVGFMNNLARIWAGLPNSSGQSHYHGYAGNRAVISWARFDAAMTEIFPS</sequence>
<dbReference type="EMBL" id="CP060436">
    <property type="protein sequence ID" value="QPM91946.1"/>
    <property type="molecule type" value="Genomic_DNA"/>
</dbReference>
<name>A0A418SIX8_9RHOB</name>
<dbReference type="OrthoDB" id="7851400at2"/>
<reference evidence="1 2" key="1">
    <citation type="submission" date="2020-08" db="EMBL/GenBank/DDBJ databases">
        <title>Genome sequence of Rhodobacteraceae bacterium Lw-13e.</title>
        <authorList>
            <person name="Poehlein A."/>
            <person name="Wolter L."/>
            <person name="Daniel R."/>
            <person name="Brinkhoff T."/>
        </authorList>
    </citation>
    <scope>NUCLEOTIDE SEQUENCE [LARGE SCALE GENOMIC DNA]</scope>
    <source>
        <strain evidence="1 2">Lw-13e</strain>
    </source>
</reference>
<organism evidence="1 2">
    <name type="scientific">Pseudooceanicola algae</name>
    <dbReference type="NCBI Taxonomy" id="1537215"/>
    <lineage>
        <taxon>Bacteria</taxon>
        <taxon>Pseudomonadati</taxon>
        <taxon>Pseudomonadota</taxon>
        <taxon>Alphaproteobacteria</taxon>
        <taxon>Rhodobacterales</taxon>
        <taxon>Paracoccaceae</taxon>
        <taxon>Pseudooceanicola</taxon>
    </lineage>
</organism>
<dbReference type="RefSeq" id="WP_119838453.1">
    <property type="nucleotide sequence ID" value="NZ_CP060436.1"/>
</dbReference>
<protein>
    <submittedName>
        <fullName evidence="1">Uncharacterized protein</fullName>
    </submittedName>
</protein>
<dbReference type="Proteomes" id="UP000283786">
    <property type="component" value="Chromosome"/>
</dbReference>
<dbReference type="AlphaFoldDB" id="A0A418SIX8"/>
<keyword evidence="2" id="KW-1185">Reference proteome</keyword>
<evidence type="ECO:0000313" key="1">
    <source>
        <dbReference type="EMBL" id="QPM91946.1"/>
    </source>
</evidence>
<dbReference type="KEGG" id="palw:PSAL_032080"/>
<gene>
    <name evidence="1" type="ORF">PSAL_032080</name>
</gene>
<dbReference type="Gene3D" id="1.10.530.10">
    <property type="match status" value="1"/>
</dbReference>
<accession>A0A418SIX8</accession>
<evidence type="ECO:0000313" key="2">
    <source>
        <dbReference type="Proteomes" id="UP000283786"/>
    </source>
</evidence>
<dbReference type="InterPro" id="IPR023346">
    <property type="entry name" value="Lysozyme-like_dom_sf"/>
</dbReference>
<dbReference type="SUPFAM" id="SSF53955">
    <property type="entry name" value="Lysozyme-like"/>
    <property type="match status" value="1"/>
</dbReference>